<dbReference type="AlphaFoldDB" id="A0A2T0UKC6"/>
<evidence type="ECO:0000313" key="3">
    <source>
        <dbReference type="Proteomes" id="UP000237822"/>
    </source>
</evidence>
<comment type="caution">
    <text evidence="2">The sequence shown here is derived from an EMBL/GenBank/DDBJ whole genome shotgun (WGS) entry which is preliminary data.</text>
</comment>
<protein>
    <submittedName>
        <fullName evidence="2">Uncharacterized protein</fullName>
    </submittedName>
</protein>
<dbReference type="EMBL" id="PVTI01000012">
    <property type="protein sequence ID" value="PRY58277.1"/>
    <property type="molecule type" value="Genomic_DNA"/>
</dbReference>
<organism evidence="2 3">
    <name type="scientific">Knoellia remsis</name>
    <dbReference type="NCBI Taxonomy" id="407159"/>
    <lineage>
        <taxon>Bacteria</taxon>
        <taxon>Bacillati</taxon>
        <taxon>Actinomycetota</taxon>
        <taxon>Actinomycetes</taxon>
        <taxon>Micrococcales</taxon>
        <taxon>Intrasporangiaceae</taxon>
        <taxon>Knoellia</taxon>
    </lineage>
</organism>
<proteinExistence type="predicted"/>
<feature type="region of interest" description="Disordered" evidence="1">
    <location>
        <begin position="171"/>
        <end position="200"/>
    </location>
</feature>
<gene>
    <name evidence="2" type="ORF">BCF74_11294</name>
</gene>
<accession>A0A2T0UKC6</accession>
<keyword evidence="3" id="KW-1185">Reference proteome</keyword>
<dbReference type="Proteomes" id="UP000237822">
    <property type="component" value="Unassembled WGS sequence"/>
</dbReference>
<feature type="compositionally biased region" description="Acidic residues" evidence="1">
    <location>
        <begin position="186"/>
        <end position="200"/>
    </location>
</feature>
<reference evidence="2 3" key="1">
    <citation type="submission" date="2018-03" db="EMBL/GenBank/DDBJ databases">
        <title>Genomic Encyclopedia of Archaeal and Bacterial Type Strains, Phase II (KMG-II): from individual species to whole genera.</title>
        <authorList>
            <person name="Goeker M."/>
        </authorList>
    </citation>
    <scope>NUCLEOTIDE SEQUENCE [LARGE SCALE GENOMIC DNA]</scope>
    <source>
        <strain evidence="2 3">ATCC BAA-1496</strain>
    </source>
</reference>
<sequence>MRMSHLSPEEVGRLQLVAFWIREVFDERGHHIGDALEHDPSFKDGQRPRSGLARALMRQAVTIAASHVGLDVVPGEGGSYSLESLDRTYHRCYRVRTAEVSEGGFRILSSSDSIMKTDTDSLFTEEPWVLGYTLNLDNQIEHLFAAEVRDYVDGSPGELILGHAYMLPGAPPTEPGAFGGTNEGLPWDDDSLGEEESGTA</sequence>
<evidence type="ECO:0000256" key="1">
    <source>
        <dbReference type="SAM" id="MobiDB-lite"/>
    </source>
</evidence>
<name>A0A2T0UKC6_9MICO</name>
<evidence type="ECO:0000313" key="2">
    <source>
        <dbReference type="EMBL" id="PRY58277.1"/>
    </source>
</evidence>